<evidence type="ECO:0000256" key="2">
    <source>
        <dbReference type="ARBA" id="ARBA00007613"/>
    </source>
</evidence>
<dbReference type="RefSeq" id="WP_188627023.1">
    <property type="nucleotide sequence ID" value="NZ_BMIL01000007.1"/>
</dbReference>
<evidence type="ECO:0000256" key="7">
    <source>
        <dbReference type="ARBA" id="ARBA00023237"/>
    </source>
</evidence>
<comment type="similarity">
    <text evidence="2">Belongs to the outer membrane factor (OMF) (TC 1.B.17) family.</text>
</comment>
<keyword evidence="5" id="KW-0812">Transmembrane</keyword>
<dbReference type="InterPro" id="IPR051906">
    <property type="entry name" value="TolC-like"/>
</dbReference>
<keyword evidence="6" id="KW-0472">Membrane</keyword>
<comment type="caution">
    <text evidence="8">The sequence shown here is derived from an EMBL/GenBank/DDBJ whole genome shotgun (WGS) entry which is preliminary data.</text>
</comment>
<sequence length="448" mass="50079">MKFSINLFILGLVFLGFTPYTYGQNILHKNTDSLPRFTLREAIDTALKNNYDIKLINNDLLIAKNNVNVGNAGFLPALVGSLANNGSNQHTVRTPASGPEQELSGVKNTNLNYGVALDWTVFDGFQMFANYDRLKALQQQGEVNSKAVILTTIADVVNAYYGMVRQQQLVVAKDSAMEISRLRRRIAENKLQIGRGSKLDVLAAIVDFNTDTSSYLQEKNLLKTSMVTLNQIMARNLNIEFKVDEEMNIQNNLNLQELAEKTQQLNPNLQNAFINTRIAALNLKQIKGQRYPVIAVNSGYQVSKSTSPTGFNQKIQSNGLTYGLSASINIFNGFLQRQNERNAKVTINSSELDLERTRQAINAQLISSYQNYMTNLDLLKVESGNVQVADQNLEITLEKYRLGSISPLELREAQRNSINAITRLLDAEYQAKITEISLKEISGTLNVQ</sequence>
<dbReference type="GO" id="GO:0009279">
    <property type="term" value="C:cell outer membrane"/>
    <property type="evidence" value="ECO:0007669"/>
    <property type="project" value="UniProtKB-SubCell"/>
</dbReference>
<evidence type="ECO:0000313" key="8">
    <source>
        <dbReference type="EMBL" id="GGC68720.1"/>
    </source>
</evidence>
<dbReference type="Proteomes" id="UP000651668">
    <property type="component" value="Unassembled WGS sequence"/>
</dbReference>
<dbReference type="Pfam" id="PF02321">
    <property type="entry name" value="OEP"/>
    <property type="match status" value="2"/>
</dbReference>
<accession>A0A916XFP1</accession>
<evidence type="ECO:0000256" key="4">
    <source>
        <dbReference type="ARBA" id="ARBA00022452"/>
    </source>
</evidence>
<keyword evidence="3" id="KW-0813">Transport</keyword>
<evidence type="ECO:0000313" key="9">
    <source>
        <dbReference type="Proteomes" id="UP000651668"/>
    </source>
</evidence>
<dbReference type="EMBL" id="BMIL01000007">
    <property type="protein sequence ID" value="GGC68720.1"/>
    <property type="molecule type" value="Genomic_DNA"/>
</dbReference>
<reference evidence="8" key="2">
    <citation type="submission" date="2020-09" db="EMBL/GenBank/DDBJ databases">
        <authorList>
            <person name="Sun Q."/>
            <person name="Zhou Y."/>
        </authorList>
    </citation>
    <scope>NUCLEOTIDE SEQUENCE</scope>
    <source>
        <strain evidence="8">CGMCC 1.15343</strain>
    </source>
</reference>
<dbReference type="GO" id="GO:1990281">
    <property type="term" value="C:efflux pump complex"/>
    <property type="evidence" value="ECO:0007669"/>
    <property type="project" value="TreeGrafter"/>
</dbReference>
<dbReference type="SUPFAM" id="SSF56954">
    <property type="entry name" value="Outer membrane efflux proteins (OEP)"/>
    <property type="match status" value="1"/>
</dbReference>
<dbReference type="Gene3D" id="1.20.1600.10">
    <property type="entry name" value="Outer membrane efflux proteins (OEP)"/>
    <property type="match status" value="1"/>
</dbReference>
<dbReference type="InterPro" id="IPR003423">
    <property type="entry name" value="OMP_efflux"/>
</dbReference>
<keyword evidence="4" id="KW-1134">Transmembrane beta strand</keyword>
<keyword evidence="7" id="KW-0998">Cell outer membrane</keyword>
<name>A0A916XFP1_9SPHI</name>
<comment type="subcellular location">
    <subcellularLocation>
        <location evidence="1">Cell outer membrane</location>
    </subcellularLocation>
</comment>
<evidence type="ECO:0000256" key="6">
    <source>
        <dbReference type="ARBA" id="ARBA00023136"/>
    </source>
</evidence>
<organism evidence="8 9">
    <name type="scientific">Pedobacter quisquiliarum</name>
    <dbReference type="NCBI Taxonomy" id="1834438"/>
    <lineage>
        <taxon>Bacteria</taxon>
        <taxon>Pseudomonadati</taxon>
        <taxon>Bacteroidota</taxon>
        <taxon>Sphingobacteriia</taxon>
        <taxon>Sphingobacteriales</taxon>
        <taxon>Sphingobacteriaceae</taxon>
        <taxon>Pedobacter</taxon>
    </lineage>
</organism>
<evidence type="ECO:0000256" key="1">
    <source>
        <dbReference type="ARBA" id="ARBA00004442"/>
    </source>
</evidence>
<evidence type="ECO:0000256" key="3">
    <source>
        <dbReference type="ARBA" id="ARBA00022448"/>
    </source>
</evidence>
<dbReference type="AlphaFoldDB" id="A0A916XFP1"/>
<keyword evidence="9" id="KW-1185">Reference proteome</keyword>
<gene>
    <name evidence="8" type="ORF">GCM10011387_22690</name>
</gene>
<protein>
    <submittedName>
        <fullName evidence="8">Membrane protein</fullName>
    </submittedName>
</protein>
<proteinExistence type="inferred from homology"/>
<dbReference type="PANTHER" id="PTHR30026:SF20">
    <property type="entry name" value="OUTER MEMBRANE PROTEIN TOLC"/>
    <property type="match status" value="1"/>
</dbReference>
<dbReference type="GO" id="GO:0015562">
    <property type="term" value="F:efflux transmembrane transporter activity"/>
    <property type="evidence" value="ECO:0007669"/>
    <property type="project" value="InterPro"/>
</dbReference>
<reference evidence="8" key="1">
    <citation type="journal article" date="2014" name="Int. J. Syst. Evol. Microbiol.">
        <title>Complete genome sequence of Corynebacterium casei LMG S-19264T (=DSM 44701T), isolated from a smear-ripened cheese.</title>
        <authorList>
            <consortium name="US DOE Joint Genome Institute (JGI-PGF)"/>
            <person name="Walter F."/>
            <person name="Albersmeier A."/>
            <person name="Kalinowski J."/>
            <person name="Ruckert C."/>
        </authorList>
    </citation>
    <scope>NUCLEOTIDE SEQUENCE</scope>
    <source>
        <strain evidence="8">CGMCC 1.15343</strain>
    </source>
</reference>
<dbReference type="GO" id="GO:0015288">
    <property type="term" value="F:porin activity"/>
    <property type="evidence" value="ECO:0007669"/>
    <property type="project" value="TreeGrafter"/>
</dbReference>
<dbReference type="PANTHER" id="PTHR30026">
    <property type="entry name" value="OUTER MEMBRANE PROTEIN TOLC"/>
    <property type="match status" value="1"/>
</dbReference>
<evidence type="ECO:0000256" key="5">
    <source>
        <dbReference type="ARBA" id="ARBA00022692"/>
    </source>
</evidence>